<comment type="similarity">
    <text evidence="2">Belongs to the SIX/Sine oculis homeobox family.</text>
</comment>
<evidence type="ECO:0000256" key="7">
    <source>
        <dbReference type="PROSITE-ProRule" id="PRU00108"/>
    </source>
</evidence>
<dbReference type="PANTHER" id="PTHR10390:SF33">
    <property type="entry name" value="PROTEIN OPTIX"/>
    <property type="match status" value="1"/>
</dbReference>
<evidence type="ECO:0000313" key="10">
    <source>
        <dbReference type="EMBL" id="CAF3919009.1"/>
    </source>
</evidence>
<evidence type="ECO:0000256" key="2">
    <source>
        <dbReference type="ARBA" id="ARBA00008161"/>
    </source>
</evidence>
<evidence type="ECO:0000259" key="9">
    <source>
        <dbReference type="PROSITE" id="PS50071"/>
    </source>
</evidence>
<evidence type="ECO:0000256" key="3">
    <source>
        <dbReference type="ARBA" id="ARBA00022473"/>
    </source>
</evidence>
<dbReference type="GO" id="GO:0000978">
    <property type="term" value="F:RNA polymerase II cis-regulatory region sequence-specific DNA binding"/>
    <property type="evidence" value="ECO:0007669"/>
    <property type="project" value="TreeGrafter"/>
</dbReference>
<dbReference type="GO" id="GO:0005667">
    <property type="term" value="C:transcription regulator complex"/>
    <property type="evidence" value="ECO:0007669"/>
    <property type="project" value="TreeGrafter"/>
</dbReference>
<evidence type="ECO:0000256" key="4">
    <source>
        <dbReference type="ARBA" id="ARBA00023125"/>
    </source>
</evidence>
<dbReference type="FunFam" id="1.10.10.60:FF:000046">
    <property type="entry name" value="SIX homeobox 3"/>
    <property type="match status" value="1"/>
</dbReference>
<dbReference type="CDD" id="cd00086">
    <property type="entry name" value="homeodomain"/>
    <property type="match status" value="1"/>
</dbReference>
<keyword evidence="6 7" id="KW-0539">Nucleus</keyword>
<evidence type="ECO:0000256" key="8">
    <source>
        <dbReference type="RuleBase" id="RU000682"/>
    </source>
</evidence>
<sequence>MTDLNRGDFILSIKIFIYHHHHFNLHIINQTKFLNKTKSVKTLSENILIEAPYPRLANTDALSLSSSKQDEIKIDINQSISPSPTSDHLYNRRLSSSIISIRNNNSNLCSSYIEQQSQRIYNLFPTNNLSCLLSIYNMSLYGITNRSCSILGGIHFSSEEIARVCERLEENGDINRLGRFIWSLEILPVSSNILVEHESILRARAIVAFHLGNYQEVDKYRLRKKYPLPTTISDGEEKSHCFKERTRSLLRESYFQDSYPNTEKKRQLAQTTGLTPTQVSNWFKNRRQRHRAAQGKNLKKKSSLN</sequence>
<dbReference type="AlphaFoldDB" id="A0A819ITF8"/>
<protein>
    <recommendedName>
        <fullName evidence="9">Homeobox domain-containing protein</fullName>
    </recommendedName>
</protein>
<keyword evidence="5 7" id="KW-0371">Homeobox</keyword>
<comment type="caution">
    <text evidence="10">The sequence shown here is derived from an EMBL/GenBank/DDBJ whole genome shotgun (WGS) entry which is preliminary data.</text>
</comment>
<dbReference type="GO" id="GO:0000981">
    <property type="term" value="F:DNA-binding transcription factor activity, RNA polymerase II-specific"/>
    <property type="evidence" value="ECO:0007669"/>
    <property type="project" value="InterPro"/>
</dbReference>
<dbReference type="InterPro" id="IPR009057">
    <property type="entry name" value="Homeodomain-like_sf"/>
</dbReference>
<reference evidence="10" key="1">
    <citation type="submission" date="2021-02" db="EMBL/GenBank/DDBJ databases">
        <authorList>
            <person name="Nowell W R."/>
        </authorList>
    </citation>
    <scope>NUCLEOTIDE SEQUENCE</scope>
</reference>
<feature type="domain" description="Homeobox" evidence="9">
    <location>
        <begin position="233"/>
        <end position="293"/>
    </location>
</feature>
<proteinExistence type="inferred from homology"/>
<dbReference type="InterPro" id="IPR017970">
    <property type="entry name" value="Homeobox_CS"/>
</dbReference>
<name>A0A819ITF8_9BILA</name>
<dbReference type="SMART" id="SM00389">
    <property type="entry name" value="HOX"/>
    <property type="match status" value="1"/>
</dbReference>
<keyword evidence="4 7" id="KW-0238">DNA-binding</keyword>
<feature type="DNA-binding region" description="Homeobox" evidence="7">
    <location>
        <begin position="235"/>
        <end position="294"/>
    </location>
</feature>
<gene>
    <name evidence="10" type="ORF">FNK824_LOCUS21512</name>
</gene>
<dbReference type="Gene3D" id="1.10.10.60">
    <property type="entry name" value="Homeodomain-like"/>
    <property type="match status" value="1"/>
</dbReference>
<keyword evidence="3" id="KW-0217">Developmental protein</keyword>
<dbReference type="EMBL" id="CAJOBE010004159">
    <property type="protein sequence ID" value="CAF3919009.1"/>
    <property type="molecule type" value="Genomic_DNA"/>
</dbReference>
<evidence type="ECO:0000256" key="1">
    <source>
        <dbReference type="ARBA" id="ARBA00004123"/>
    </source>
</evidence>
<comment type="subcellular location">
    <subcellularLocation>
        <location evidence="1 7 8">Nucleus</location>
    </subcellularLocation>
</comment>
<dbReference type="PROSITE" id="PS50071">
    <property type="entry name" value="HOMEOBOX_2"/>
    <property type="match status" value="1"/>
</dbReference>
<dbReference type="Pfam" id="PF00046">
    <property type="entry name" value="Homeodomain"/>
    <property type="match status" value="1"/>
</dbReference>
<evidence type="ECO:0000256" key="6">
    <source>
        <dbReference type="ARBA" id="ARBA00023242"/>
    </source>
</evidence>
<dbReference type="PROSITE" id="PS00027">
    <property type="entry name" value="HOMEOBOX_1"/>
    <property type="match status" value="1"/>
</dbReference>
<dbReference type="SUPFAM" id="SSF46689">
    <property type="entry name" value="Homeodomain-like"/>
    <property type="match status" value="1"/>
</dbReference>
<organism evidence="10 11">
    <name type="scientific">Rotaria sordida</name>
    <dbReference type="NCBI Taxonomy" id="392033"/>
    <lineage>
        <taxon>Eukaryota</taxon>
        <taxon>Metazoa</taxon>
        <taxon>Spiralia</taxon>
        <taxon>Gnathifera</taxon>
        <taxon>Rotifera</taxon>
        <taxon>Eurotatoria</taxon>
        <taxon>Bdelloidea</taxon>
        <taxon>Philodinida</taxon>
        <taxon>Philodinidae</taxon>
        <taxon>Rotaria</taxon>
    </lineage>
</organism>
<dbReference type="GO" id="GO:0005634">
    <property type="term" value="C:nucleus"/>
    <property type="evidence" value="ECO:0007669"/>
    <property type="project" value="UniProtKB-SubCell"/>
</dbReference>
<dbReference type="Proteomes" id="UP000663874">
    <property type="component" value="Unassembled WGS sequence"/>
</dbReference>
<dbReference type="InterPro" id="IPR031701">
    <property type="entry name" value="SIX1_SD"/>
</dbReference>
<dbReference type="PANTHER" id="PTHR10390">
    <property type="entry name" value="HOMEOBOX PROTEIN SIX"/>
    <property type="match status" value="1"/>
</dbReference>
<accession>A0A819ITF8</accession>
<evidence type="ECO:0000256" key="5">
    <source>
        <dbReference type="ARBA" id="ARBA00023155"/>
    </source>
</evidence>
<evidence type="ECO:0000313" key="11">
    <source>
        <dbReference type="Proteomes" id="UP000663874"/>
    </source>
</evidence>
<dbReference type="Pfam" id="PF16878">
    <property type="entry name" value="SIX1_SD"/>
    <property type="match status" value="1"/>
</dbReference>
<dbReference type="InterPro" id="IPR001356">
    <property type="entry name" value="HD"/>
</dbReference>